<feature type="domain" description="PSP1 C-terminal" evidence="1">
    <location>
        <begin position="92"/>
        <end position="177"/>
    </location>
</feature>
<organism evidence="2 3">
    <name type="scientific">candidate division WOR-3 bacterium 4484_18</name>
    <dbReference type="NCBI Taxonomy" id="2020626"/>
    <lineage>
        <taxon>Bacteria</taxon>
        <taxon>Bacteria division WOR-3</taxon>
    </lineage>
</organism>
<comment type="caution">
    <text evidence="2">The sequence shown here is derived from an EMBL/GenBank/DDBJ whole genome shotgun (WGS) entry which is preliminary data.</text>
</comment>
<dbReference type="EMBL" id="NMUJ01000001">
    <property type="protein sequence ID" value="OYV03611.1"/>
    <property type="molecule type" value="Genomic_DNA"/>
</dbReference>
<dbReference type="InterPro" id="IPR047767">
    <property type="entry name" value="PSP1-like"/>
</dbReference>
<dbReference type="PROSITE" id="PS51411">
    <property type="entry name" value="PSP1_C"/>
    <property type="match status" value="1"/>
</dbReference>
<dbReference type="GO" id="GO:0005737">
    <property type="term" value="C:cytoplasm"/>
    <property type="evidence" value="ECO:0007669"/>
    <property type="project" value="TreeGrafter"/>
</dbReference>
<reference evidence="3" key="1">
    <citation type="submission" date="2017-07" db="EMBL/GenBank/DDBJ databases">
        <title>Novel pathways for hydrocarbon cycling and metabolic interdependencies in hydrothermal sediment communities.</title>
        <authorList>
            <person name="Dombrowski N."/>
            <person name="Seitz K."/>
            <person name="Teske A."/>
            <person name="Baker B."/>
        </authorList>
    </citation>
    <scope>NUCLEOTIDE SEQUENCE [LARGE SCALE GENOMIC DNA]</scope>
</reference>
<evidence type="ECO:0000259" key="1">
    <source>
        <dbReference type="PROSITE" id="PS51411"/>
    </source>
</evidence>
<sequence length="310" mass="35337">MLHPVNVLSPKKQTTLYKYMVSHFYKPYVISFIGEVNMQNLVKVRFHELDPIRWVVAPDEELESGDIIVFDYDGDEDIGVVDTIAPQEGEGDKFIRKASLEDLTKWEQVKLRAKEILAFSRETIYSKGLDVRIVDSHLTLSERKVEIFYLATKKVDLKGLARSVGKNFKVRVRLRAIGPREAAQKMGGFGLCGRTLCCATFLKEFQLITLQGVKLQNIFAGADKLTGLCGRLMCCLGFEKDFYEKVMKDFPQVGEIVHTPYGRGEVLEVRVFQREVKVKLENNRLVNFVIDDIKRGGRDETTGSESREDT</sequence>
<dbReference type="Pfam" id="PF04468">
    <property type="entry name" value="PSP1"/>
    <property type="match status" value="1"/>
</dbReference>
<protein>
    <recommendedName>
        <fullName evidence="1">PSP1 C-terminal domain-containing protein</fullName>
    </recommendedName>
</protein>
<dbReference type="InterPro" id="IPR007557">
    <property type="entry name" value="PSP1_C"/>
</dbReference>
<evidence type="ECO:0000313" key="3">
    <source>
        <dbReference type="Proteomes" id="UP000216312"/>
    </source>
</evidence>
<dbReference type="PANTHER" id="PTHR43830">
    <property type="entry name" value="PROTEIN PSP1"/>
    <property type="match status" value="1"/>
</dbReference>
<gene>
    <name evidence="2" type="ORF">CGW93_00130</name>
</gene>
<dbReference type="PANTHER" id="PTHR43830:SF3">
    <property type="entry name" value="PROTEIN PSP1"/>
    <property type="match status" value="1"/>
</dbReference>
<accession>A0A257LY05</accession>
<name>A0A257LY05_UNCW3</name>
<dbReference type="Proteomes" id="UP000216312">
    <property type="component" value="Unassembled WGS sequence"/>
</dbReference>
<dbReference type="NCBIfam" id="NF041131">
    <property type="entry name" value="RicT_YaaT_fam"/>
    <property type="match status" value="1"/>
</dbReference>
<dbReference type="AlphaFoldDB" id="A0A257LY05"/>
<proteinExistence type="predicted"/>
<evidence type="ECO:0000313" key="2">
    <source>
        <dbReference type="EMBL" id="OYV03611.1"/>
    </source>
</evidence>